<dbReference type="InterPro" id="IPR012337">
    <property type="entry name" value="RNaseH-like_sf"/>
</dbReference>
<dbReference type="SUPFAM" id="SSF82708">
    <property type="entry name" value="R3H domain"/>
    <property type="match status" value="1"/>
</dbReference>
<reference evidence="4" key="1">
    <citation type="submission" date="2015-06" db="EMBL/GenBank/DDBJ databases">
        <title>Expansion of signal transduction pathways in fungi by whole-genome duplication.</title>
        <authorList>
            <consortium name="DOE Joint Genome Institute"/>
            <person name="Corrochano L.M."/>
            <person name="Kuo A."/>
            <person name="Marcet-Houben M."/>
            <person name="Polaino S."/>
            <person name="Salamov A."/>
            <person name="Villalobos J.M."/>
            <person name="Alvarez M.I."/>
            <person name="Avalos J."/>
            <person name="Benito E.P."/>
            <person name="Benoit I."/>
            <person name="Burger G."/>
            <person name="Camino L.P."/>
            <person name="Canovas D."/>
            <person name="Cerda-Olmedo E."/>
            <person name="Cheng J.-F."/>
            <person name="Dominguez A."/>
            <person name="Elias M."/>
            <person name="Eslava A.P."/>
            <person name="Glaser F."/>
            <person name="Grimwood J."/>
            <person name="Gutierrez G."/>
            <person name="Heitman J."/>
            <person name="Henrissat B."/>
            <person name="Iturriaga E.A."/>
            <person name="Lang B.F."/>
            <person name="Lavin J.L."/>
            <person name="Lee S."/>
            <person name="Li W."/>
            <person name="Lindquist E."/>
            <person name="Lopez-Garcia S."/>
            <person name="Luque E.M."/>
            <person name="Marcos A.T."/>
            <person name="Martin J."/>
            <person name="McCluskey K."/>
            <person name="Medina H.R."/>
            <person name="Miralles-Duran A."/>
            <person name="Miyazaki A."/>
            <person name="Munoz-Torres E."/>
            <person name="Oguiza J.A."/>
            <person name="Ohm R."/>
            <person name="Olmedo M."/>
            <person name="Orejas M."/>
            <person name="Ortiz-Castellanos L."/>
            <person name="Pisabarro A.G."/>
            <person name="Rodriguez-Romero J."/>
            <person name="Ruiz-Herrera J."/>
            <person name="Ruiz-Vazquez R."/>
            <person name="Sanz C."/>
            <person name="Schackwitz W."/>
            <person name="Schmutz J."/>
            <person name="Shahriari M."/>
            <person name="Shelest E."/>
            <person name="Silva-Franco F."/>
            <person name="Soanes D."/>
            <person name="Syed K."/>
            <person name="Tagua V.G."/>
            <person name="Talbot N.J."/>
            <person name="Thon M."/>
            <person name="De vries R.P."/>
            <person name="Wiebenga A."/>
            <person name="Yadav J.S."/>
            <person name="Braun E.L."/>
            <person name="Baker S."/>
            <person name="Garre V."/>
            <person name="Horwitz B."/>
            <person name="Torres-Martinez S."/>
            <person name="Idnurm A."/>
            <person name="Herrera-Estrella A."/>
            <person name="Gabaldon T."/>
            <person name="Grigoriev I.V."/>
        </authorList>
    </citation>
    <scope>NUCLEOTIDE SEQUENCE [LARGE SCALE GENOMIC DNA]</scope>
    <source>
        <strain evidence="4">NRRL 1555(-)</strain>
    </source>
</reference>
<feature type="region of interest" description="Disordered" evidence="2">
    <location>
        <begin position="382"/>
        <end position="426"/>
    </location>
</feature>
<dbReference type="FunCoup" id="A0A162UDI8">
    <property type="interactions" value="674"/>
</dbReference>
<dbReference type="PANTHER" id="PTHR15092:SF22">
    <property type="entry name" value="POLY(A)-SPECIFIC RIBONUCLEASE PNLDC1"/>
    <property type="match status" value="1"/>
</dbReference>
<gene>
    <name evidence="3" type="ORF">PHYBLDRAFT_186408</name>
</gene>
<dbReference type="SUPFAM" id="SSF53098">
    <property type="entry name" value="Ribonuclease H-like"/>
    <property type="match status" value="1"/>
</dbReference>
<dbReference type="InterPro" id="IPR006941">
    <property type="entry name" value="RNase_CAF1"/>
</dbReference>
<sequence>MEIPRQQFIQRLPTIKKAIDECDFMAIDAEFSGLHRPGTSKRIDTLANRYAEYREATKRFIIIQFGMCTFKWDGPSGRYISKPFNFYIFPTAMTGKVQANKTFMTQAQAFDFLSKQQFDFNKWVYQGVPYMTLEEEKAYIRDATQRLNDAMPDIPIDEKERGFIEAARKEIDAWVANPNPEDAEGVNIIAKNAYQRRLLYQEARNRYEGLVAEGKPGFIRIARLSEKDMNKRTEERRKQFEKDCEGATGFRRVIDWISESKKIVVGHNMLLDICHVIGQFVEPLPEDVQDFKKLAHRVFPNMIDTKHLSTYVPEFQPLFGSSTSLDILRFETNKAEFKNPRIDMDWEFPRYLTEKAHEAGYDAFMTGSVFLKMVSFLDKARNSPEEVPEEEVEPVEEEPKEKEKYDDGWEKSDDEEQDPNWLNEPEEIYNHGSTKVDLLDDQQKPVPILEEYINKAAMVRTGFEYFNFVNPEVITRQSNTFYVSTNSGPISCDYVSKLFEVFGKNVVDVIDETSAFVVYENLREKPDIVKESVTQAAAASAGAIHDLTIKTVGDYLDDIQRDS</sequence>
<dbReference type="InterPro" id="IPR051181">
    <property type="entry name" value="CAF1_poly(A)_ribonucleases"/>
</dbReference>
<dbReference type="VEuPathDB" id="FungiDB:PHYBLDRAFT_186408"/>
<dbReference type="Gene3D" id="3.30.1370.50">
    <property type="entry name" value="R3H-like domain"/>
    <property type="match status" value="1"/>
</dbReference>
<dbReference type="RefSeq" id="XP_018293492.1">
    <property type="nucleotide sequence ID" value="XM_018439237.1"/>
</dbReference>
<dbReference type="InParanoid" id="A0A162UDI8"/>
<dbReference type="PANTHER" id="PTHR15092">
    <property type="entry name" value="POLY A -SPECIFIC RIBONUCLEASE/TARGET OF EGR1, MEMBER 1"/>
    <property type="match status" value="1"/>
</dbReference>
<dbReference type="STRING" id="763407.A0A162UDI8"/>
<evidence type="ECO:0000256" key="2">
    <source>
        <dbReference type="SAM" id="MobiDB-lite"/>
    </source>
</evidence>
<feature type="compositionally biased region" description="Acidic residues" evidence="2">
    <location>
        <begin position="386"/>
        <end position="396"/>
    </location>
</feature>
<dbReference type="AlphaFoldDB" id="A0A162UDI8"/>
<dbReference type="InterPro" id="IPR036867">
    <property type="entry name" value="R3H_dom_sf"/>
</dbReference>
<name>A0A162UDI8_PHYB8</name>
<dbReference type="Proteomes" id="UP000077315">
    <property type="component" value="Unassembled WGS sequence"/>
</dbReference>
<organism evidence="3 4">
    <name type="scientific">Phycomyces blakesleeanus (strain ATCC 8743b / DSM 1359 / FGSC 10004 / NBRC 33097 / NRRL 1555)</name>
    <dbReference type="NCBI Taxonomy" id="763407"/>
    <lineage>
        <taxon>Eukaryota</taxon>
        <taxon>Fungi</taxon>
        <taxon>Fungi incertae sedis</taxon>
        <taxon>Mucoromycota</taxon>
        <taxon>Mucoromycotina</taxon>
        <taxon>Mucoromycetes</taxon>
        <taxon>Mucorales</taxon>
        <taxon>Phycomycetaceae</taxon>
        <taxon>Phycomyces</taxon>
    </lineage>
</organism>
<dbReference type="GeneID" id="29000143"/>
<dbReference type="EMBL" id="KV440977">
    <property type="protein sequence ID" value="OAD75452.1"/>
    <property type="molecule type" value="Genomic_DNA"/>
</dbReference>
<dbReference type="InterPro" id="IPR036397">
    <property type="entry name" value="RNaseH_sf"/>
</dbReference>
<evidence type="ECO:0000313" key="3">
    <source>
        <dbReference type="EMBL" id="OAD75452.1"/>
    </source>
</evidence>
<proteinExistence type="inferred from homology"/>
<feature type="compositionally biased region" description="Basic and acidic residues" evidence="2">
    <location>
        <begin position="397"/>
        <end position="411"/>
    </location>
</feature>
<dbReference type="Pfam" id="PF04857">
    <property type="entry name" value="CAF1"/>
    <property type="match status" value="1"/>
</dbReference>
<dbReference type="GO" id="GO:0000175">
    <property type="term" value="F:3'-5'-RNA exonuclease activity"/>
    <property type="evidence" value="ECO:0007669"/>
    <property type="project" value="TreeGrafter"/>
</dbReference>
<dbReference type="GO" id="GO:0003723">
    <property type="term" value="F:RNA binding"/>
    <property type="evidence" value="ECO:0007669"/>
    <property type="project" value="TreeGrafter"/>
</dbReference>
<evidence type="ECO:0000256" key="1">
    <source>
        <dbReference type="ARBA" id="ARBA00008372"/>
    </source>
</evidence>
<comment type="similarity">
    <text evidence="1">Belongs to the CAF1 family.</text>
</comment>
<protein>
    <submittedName>
        <fullName evidence="3">Uncharacterized protein</fullName>
    </submittedName>
</protein>
<accession>A0A162UDI8</accession>
<dbReference type="Gene3D" id="3.30.420.10">
    <property type="entry name" value="Ribonuclease H-like superfamily/Ribonuclease H"/>
    <property type="match status" value="2"/>
</dbReference>
<dbReference type="OrthoDB" id="1432093at2759"/>
<evidence type="ECO:0000313" key="4">
    <source>
        <dbReference type="Proteomes" id="UP000077315"/>
    </source>
</evidence>
<keyword evidence="4" id="KW-1185">Reference proteome</keyword>